<dbReference type="PROSITE" id="PS50005">
    <property type="entry name" value="TPR"/>
    <property type="match status" value="1"/>
</dbReference>
<organism evidence="4 5">
    <name type="scientific">Agrilutibacter solisilvae</name>
    <dbReference type="NCBI Taxonomy" id="2763317"/>
    <lineage>
        <taxon>Bacteria</taxon>
        <taxon>Pseudomonadati</taxon>
        <taxon>Pseudomonadota</taxon>
        <taxon>Gammaproteobacteria</taxon>
        <taxon>Lysobacterales</taxon>
        <taxon>Lysobacteraceae</taxon>
        <taxon>Agrilutibacter</taxon>
    </lineage>
</organism>
<proteinExistence type="predicted"/>
<name>A0A974XY91_9GAMM</name>
<evidence type="ECO:0000256" key="1">
    <source>
        <dbReference type="PROSITE-ProRule" id="PRU00339"/>
    </source>
</evidence>
<protein>
    <submittedName>
        <fullName evidence="4">Tetratricopeptide repeat protein</fullName>
    </submittedName>
</protein>
<feature type="region of interest" description="Disordered" evidence="2">
    <location>
        <begin position="538"/>
        <end position="557"/>
    </location>
</feature>
<gene>
    <name evidence="4" type="ORF">I8J32_014455</name>
</gene>
<dbReference type="RefSeq" id="WP_207526642.1">
    <property type="nucleotide sequence ID" value="NZ_CP071518.1"/>
</dbReference>
<dbReference type="InterPro" id="IPR011990">
    <property type="entry name" value="TPR-like_helical_dom_sf"/>
</dbReference>
<feature type="chain" id="PRO_5036872578" evidence="3">
    <location>
        <begin position="34"/>
        <end position="557"/>
    </location>
</feature>
<dbReference type="InterPro" id="IPR019734">
    <property type="entry name" value="TPR_rpt"/>
</dbReference>
<evidence type="ECO:0000256" key="3">
    <source>
        <dbReference type="SAM" id="SignalP"/>
    </source>
</evidence>
<keyword evidence="1" id="KW-0802">TPR repeat</keyword>
<keyword evidence="5" id="KW-1185">Reference proteome</keyword>
<evidence type="ECO:0000313" key="5">
    <source>
        <dbReference type="Proteomes" id="UP000639274"/>
    </source>
</evidence>
<dbReference type="PANTHER" id="PTHR45588:SF1">
    <property type="entry name" value="WW DOMAIN-CONTAINING PROTEIN"/>
    <property type="match status" value="1"/>
</dbReference>
<dbReference type="SUPFAM" id="SSF48452">
    <property type="entry name" value="TPR-like"/>
    <property type="match status" value="1"/>
</dbReference>
<evidence type="ECO:0000313" key="4">
    <source>
        <dbReference type="EMBL" id="QSX77909.1"/>
    </source>
</evidence>
<dbReference type="KEGG" id="lsf:I8J32_014455"/>
<sequence length="557" mass="60645">MNVKNRRLTASLRIGALANAVLGCLGFAFTASAMQPPAHADHALGTVHFPVSCTPPAQRDFDHALALLHHMTYPQARTAFAELAAREPDCAMAHWGVAMTLFQPLWPTRPTAADLARGAAEVEAARAAGRASEGEKLAIDAAAAFFDNAGQPDYWERIRRWEAAMQRAHAALPEDPELTVFYALAHLAVAPSNQNARANADRAAALLLPVYGDNPDHPGAMHYLVHANDVPGREHELLQIVRKYETVAPDNPHALHMPTHIYTRLGEWPSVIRGNLRAADAALKHPAGDQGQYVWDEFAHAIEYLVYAHLQQGDDDAALAQVRRLQAQARIEPSFKSAFHLSSTAARYALERGDWASAAQLPVRMPDTIAWDKYPSPEAVTWFARGLGAARQGQAEGAKEPVARLTQLEAASQASGEDLFARSIRVLRLAVQGWQWQAQGEPDRARKLLEEAAALEAATPKHAVTPGPTLPAEEQFGDLLMQQGHPAEALAAYQRALAAYPERFNAQLGATRAAFESGDVDGARRRLDHLLEVTLPGPRRRDAEASGRQVFAASKTD</sequence>
<feature type="signal peptide" evidence="3">
    <location>
        <begin position="1"/>
        <end position="33"/>
    </location>
</feature>
<dbReference type="Gene3D" id="1.25.40.10">
    <property type="entry name" value="Tetratricopeptide repeat domain"/>
    <property type="match status" value="2"/>
</dbReference>
<dbReference type="PROSITE" id="PS51257">
    <property type="entry name" value="PROKAR_LIPOPROTEIN"/>
    <property type="match status" value="1"/>
</dbReference>
<accession>A0A974XY91</accession>
<evidence type="ECO:0000256" key="2">
    <source>
        <dbReference type="SAM" id="MobiDB-lite"/>
    </source>
</evidence>
<dbReference type="AlphaFoldDB" id="A0A974XY91"/>
<dbReference type="EMBL" id="CP071518">
    <property type="protein sequence ID" value="QSX77909.1"/>
    <property type="molecule type" value="Genomic_DNA"/>
</dbReference>
<dbReference type="Pfam" id="PF13432">
    <property type="entry name" value="TPR_16"/>
    <property type="match status" value="1"/>
</dbReference>
<reference evidence="4 5" key="1">
    <citation type="submission" date="2021-03" db="EMBL/GenBank/DDBJ databases">
        <title>Lysobacter sp. nov. isolated from soil of gangwondo yeongwol, south Korea.</title>
        <authorList>
            <person name="Kim K.R."/>
            <person name="Kim K.H."/>
            <person name="Jeon C.O."/>
        </authorList>
    </citation>
    <scope>NUCLEOTIDE SEQUENCE [LARGE SCALE GENOMIC DNA]</scope>
    <source>
        <strain evidence="4 5">R19</strain>
    </source>
</reference>
<dbReference type="PANTHER" id="PTHR45588">
    <property type="entry name" value="TPR DOMAIN-CONTAINING PROTEIN"/>
    <property type="match status" value="1"/>
</dbReference>
<feature type="repeat" description="TPR" evidence="1">
    <location>
        <begin position="470"/>
        <end position="503"/>
    </location>
</feature>
<dbReference type="Pfam" id="PF14559">
    <property type="entry name" value="TPR_19"/>
    <property type="match status" value="1"/>
</dbReference>
<keyword evidence="3" id="KW-0732">Signal</keyword>
<dbReference type="Proteomes" id="UP000639274">
    <property type="component" value="Chromosome"/>
</dbReference>